<evidence type="ECO:0000256" key="8">
    <source>
        <dbReference type="SAM" id="Phobius"/>
    </source>
</evidence>
<feature type="transmembrane region" description="Helical" evidence="8">
    <location>
        <begin position="24"/>
        <end position="50"/>
    </location>
</feature>
<evidence type="ECO:0000259" key="9">
    <source>
        <dbReference type="Pfam" id="PF02687"/>
    </source>
</evidence>
<keyword evidence="5 8" id="KW-0812">Transmembrane</keyword>
<evidence type="ECO:0000256" key="7">
    <source>
        <dbReference type="ARBA" id="ARBA00023136"/>
    </source>
</evidence>
<evidence type="ECO:0000313" key="11">
    <source>
        <dbReference type="EMBL" id="MFM2484147.1"/>
    </source>
</evidence>
<dbReference type="Pfam" id="PF02687">
    <property type="entry name" value="FtsX"/>
    <property type="match status" value="1"/>
</dbReference>
<dbReference type="NCBIfam" id="TIGR02212">
    <property type="entry name" value="lolCE"/>
    <property type="match status" value="1"/>
</dbReference>
<feature type="transmembrane region" description="Helical" evidence="8">
    <location>
        <begin position="335"/>
        <end position="354"/>
    </location>
</feature>
<dbReference type="EMBL" id="JBEQCT010000001">
    <property type="protein sequence ID" value="MFM2484147.1"/>
    <property type="molecule type" value="Genomic_DNA"/>
</dbReference>
<proteinExistence type="inferred from homology"/>
<comment type="similarity">
    <text evidence="2">Belongs to the ABC-4 integral membrane protein family. LolC/E subfamily.</text>
</comment>
<dbReference type="InterPro" id="IPR003838">
    <property type="entry name" value="ABC3_permease_C"/>
</dbReference>
<feature type="transmembrane region" description="Helical" evidence="8">
    <location>
        <begin position="258"/>
        <end position="282"/>
    </location>
</feature>
<dbReference type="InterPro" id="IPR051447">
    <property type="entry name" value="Lipoprotein-release_system"/>
</dbReference>
<organism evidence="11 12">
    <name type="scientific">Celerinatantimonas yamalensis</name>
    <dbReference type="NCBI Taxonomy" id="559956"/>
    <lineage>
        <taxon>Bacteria</taxon>
        <taxon>Pseudomonadati</taxon>
        <taxon>Pseudomonadota</taxon>
        <taxon>Gammaproteobacteria</taxon>
        <taxon>Celerinatantimonadaceae</taxon>
        <taxon>Celerinatantimonas</taxon>
    </lineage>
</organism>
<dbReference type="PANTHER" id="PTHR30489">
    <property type="entry name" value="LIPOPROTEIN-RELEASING SYSTEM TRANSMEMBRANE PROTEIN LOLE"/>
    <property type="match status" value="1"/>
</dbReference>
<comment type="subcellular location">
    <subcellularLocation>
        <location evidence="1">Cell membrane</location>
        <topology evidence="1">Multi-pass membrane protein</topology>
    </subcellularLocation>
</comment>
<feature type="transmembrane region" description="Helical" evidence="8">
    <location>
        <begin position="361"/>
        <end position="379"/>
    </location>
</feature>
<accession>A0ABW9G3U6</accession>
<dbReference type="PANTHER" id="PTHR30489:SF8">
    <property type="entry name" value="LIPOPROTEIN-RELEASING SYSTEM TRANSMEMBRANE PROTEIN LOLC"/>
    <property type="match status" value="1"/>
</dbReference>
<sequence>MQQTWQLAFKIAWRFSRGSHKQRFATFVSGFSTIGITLGVAALITVISVMNGFQTQLEQRILNVVPHLQIPAHDKVPAALAHLPKSPLVSAMVVIQSRQQLQAVQMQGLSPLHEYDRAIMAQHLIQGSLSALKSNQFNVILGSEVARQLGVSVGDNVRLMATNTLVYTPFGEIPSQRTFHVVGIFQFAAEVDSQFIWVNDSDAARLLRQPLAMVQQTRLFVPDPLNIEQYSRYLPKGGLDWRHYYGQLFSAVKMEKTMMSLLFCLVIAVAAFNILSALVMMVGDKQADVAILQTLGMQRGQLLRIFMIQGAWSGCLGALIGVGLGITLAHHLNPVLSLLGLNMALGSGGVPIVIESVQVTSIAWLAMCLSVLATVYPAWQASRIQPAEALRYE</sequence>
<keyword evidence="12" id="KW-1185">Reference proteome</keyword>
<evidence type="ECO:0000259" key="10">
    <source>
        <dbReference type="Pfam" id="PF12704"/>
    </source>
</evidence>
<dbReference type="RefSeq" id="WP_408622285.1">
    <property type="nucleotide sequence ID" value="NZ_JBEQCT010000001.1"/>
</dbReference>
<evidence type="ECO:0000256" key="2">
    <source>
        <dbReference type="ARBA" id="ARBA00005236"/>
    </source>
</evidence>
<keyword evidence="7 8" id="KW-0472">Membrane</keyword>
<evidence type="ECO:0000256" key="1">
    <source>
        <dbReference type="ARBA" id="ARBA00004651"/>
    </source>
</evidence>
<dbReference type="InterPro" id="IPR011925">
    <property type="entry name" value="LolCE_TM"/>
</dbReference>
<keyword evidence="6 8" id="KW-1133">Transmembrane helix</keyword>
<feature type="transmembrane region" description="Helical" evidence="8">
    <location>
        <begin position="302"/>
        <end position="329"/>
    </location>
</feature>
<feature type="domain" description="MacB-like periplasmic core" evidence="10">
    <location>
        <begin position="30"/>
        <end position="207"/>
    </location>
</feature>
<dbReference type="Proteomes" id="UP001629953">
    <property type="component" value="Unassembled WGS sequence"/>
</dbReference>
<evidence type="ECO:0000256" key="5">
    <source>
        <dbReference type="ARBA" id="ARBA00022692"/>
    </source>
</evidence>
<keyword evidence="11" id="KW-0449">Lipoprotein</keyword>
<keyword evidence="4" id="KW-1003">Cell membrane</keyword>
<protein>
    <submittedName>
        <fullName evidence="11">Lipoprotein-releasing ABC transporter permease subunit</fullName>
    </submittedName>
</protein>
<feature type="domain" description="ABC3 transporter permease C-terminal" evidence="9">
    <location>
        <begin position="261"/>
        <end position="386"/>
    </location>
</feature>
<name>A0ABW9G3U6_9GAMM</name>
<evidence type="ECO:0000313" key="12">
    <source>
        <dbReference type="Proteomes" id="UP001629953"/>
    </source>
</evidence>
<gene>
    <name evidence="11" type="ORF">ABUE30_03545</name>
</gene>
<keyword evidence="3" id="KW-0813">Transport</keyword>
<evidence type="ECO:0000256" key="4">
    <source>
        <dbReference type="ARBA" id="ARBA00022475"/>
    </source>
</evidence>
<dbReference type="InterPro" id="IPR025857">
    <property type="entry name" value="MacB_PCD"/>
</dbReference>
<evidence type="ECO:0000256" key="3">
    <source>
        <dbReference type="ARBA" id="ARBA00022448"/>
    </source>
</evidence>
<reference evidence="11 12" key="1">
    <citation type="journal article" date="2013" name="Int. J. Syst. Evol. Microbiol.">
        <title>Celerinatantimonas yamalensis sp. nov., a cold-adapted diazotrophic bacterium from a cold permafrost brine.</title>
        <authorList>
            <person name="Shcherbakova V."/>
            <person name="Chuvilskaya N."/>
            <person name="Rivkina E."/>
            <person name="Demidov N."/>
            <person name="Uchaeva V."/>
            <person name="Suetin S."/>
            <person name="Suzina N."/>
            <person name="Gilichinsky D."/>
        </authorList>
    </citation>
    <scope>NUCLEOTIDE SEQUENCE [LARGE SCALE GENOMIC DNA]</scope>
    <source>
        <strain evidence="11 12">C7</strain>
    </source>
</reference>
<dbReference type="Pfam" id="PF12704">
    <property type="entry name" value="MacB_PCD"/>
    <property type="match status" value="1"/>
</dbReference>
<evidence type="ECO:0000256" key="6">
    <source>
        <dbReference type="ARBA" id="ARBA00022989"/>
    </source>
</evidence>
<comment type="caution">
    <text evidence="11">The sequence shown here is derived from an EMBL/GenBank/DDBJ whole genome shotgun (WGS) entry which is preliminary data.</text>
</comment>